<keyword evidence="3" id="KW-1185">Reference proteome</keyword>
<evidence type="ECO:0000313" key="3">
    <source>
        <dbReference type="Proteomes" id="UP001498421"/>
    </source>
</evidence>
<protein>
    <submittedName>
        <fullName evidence="2">Uncharacterized protein</fullName>
    </submittedName>
</protein>
<evidence type="ECO:0000256" key="1">
    <source>
        <dbReference type="SAM" id="MobiDB-lite"/>
    </source>
</evidence>
<feature type="compositionally biased region" description="Polar residues" evidence="1">
    <location>
        <begin position="103"/>
        <end position="119"/>
    </location>
</feature>
<dbReference type="EMBL" id="JAZAVK010000134">
    <property type="protein sequence ID" value="KAK7420460.1"/>
    <property type="molecule type" value="Genomic_DNA"/>
</dbReference>
<comment type="caution">
    <text evidence="2">The sequence shown here is derived from an EMBL/GenBank/DDBJ whole genome shotgun (WGS) entry which is preliminary data.</text>
</comment>
<feature type="region of interest" description="Disordered" evidence="1">
    <location>
        <begin position="176"/>
        <end position="208"/>
    </location>
</feature>
<evidence type="ECO:0000313" key="2">
    <source>
        <dbReference type="EMBL" id="KAK7420460.1"/>
    </source>
</evidence>
<accession>A0ABR1HH41</accession>
<feature type="compositionally biased region" description="Pro residues" evidence="1">
    <location>
        <begin position="75"/>
        <end position="84"/>
    </location>
</feature>
<reference evidence="2 3" key="1">
    <citation type="journal article" date="2025" name="Microbiol. Resour. Announc.">
        <title>Draft genome sequences for Neonectria magnoliae and Neonectria punicea, canker pathogens of Liriodendron tulipifera and Acer saccharum in West Virginia.</title>
        <authorList>
            <person name="Petronek H.M."/>
            <person name="Kasson M.T."/>
            <person name="Metheny A.M."/>
            <person name="Stauder C.M."/>
            <person name="Lovett B."/>
            <person name="Lynch S.C."/>
            <person name="Garnas J.R."/>
            <person name="Kasson L.R."/>
            <person name="Stajich J.E."/>
        </authorList>
    </citation>
    <scope>NUCLEOTIDE SEQUENCE [LARGE SCALE GENOMIC DNA]</scope>
    <source>
        <strain evidence="2 3">NRRL 64651</strain>
    </source>
</reference>
<feature type="region of interest" description="Disordered" evidence="1">
    <location>
        <begin position="38"/>
        <end position="141"/>
    </location>
</feature>
<sequence length="208" mass="22633">MASPEGRADLRRDKPSLKTNIYQVSKTNVSVEGFIQFPDFSRPGSAVGKESSGKEHDVPPLTRTAAYSSLRALHVPPPPSPSPPQESTQSPLRKRVPPGTRSLFHSQVHPSGSPANSPRTPNPAGNAPHAEPRIPRQPPRTGVHVFCKHSLQDDCRCHRPLRPGDDGDYCQKCWEGRCGGSPPQGSEPTSQSKTQAGKSTTHVRFRDD</sequence>
<name>A0ABR1HH41_9HYPO</name>
<dbReference type="Proteomes" id="UP001498421">
    <property type="component" value="Unassembled WGS sequence"/>
</dbReference>
<feature type="compositionally biased region" description="Polar residues" evidence="1">
    <location>
        <begin position="183"/>
        <end position="202"/>
    </location>
</feature>
<proteinExistence type="predicted"/>
<gene>
    <name evidence="2" type="ORF">QQZ08_010376</name>
</gene>
<organism evidence="2 3">
    <name type="scientific">Neonectria magnoliae</name>
    <dbReference type="NCBI Taxonomy" id="2732573"/>
    <lineage>
        <taxon>Eukaryota</taxon>
        <taxon>Fungi</taxon>
        <taxon>Dikarya</taxon>
        <taxon>Ascomycota</taxon>
        <taxon>Pezizomycotina</taxon>
        <taxon>Sordariomycetes</taxon>
        <taxon>Hypocreomycetidae</taxon>
        <taxon>Hypocreales</taxon>
        <taxon>Nectriaceae</taxon>
        <taxon>Neonectria</taxon>
    </lineage>
</organism>